<dbReference type="GO" id="GO:0016491">
    <property type="term" value="F:oxidoreductase activity"/>
    <property type="evidence" value="ECO:0007669"/>
    <property type="project" value="UniProtKB-ARBA"/>
</dbReference>
<dbReference type="GO" id="GO:0005737">
    <property type="term" value="C:cytoplasm"/>
    <property type="evidence" value="ECO:0007669"/>
    <property type="project" value="TreeGrafter"/>
</dbReference>
<protein>
    <submittedName>
        <fullName evidence="2">Ornithine cyclodeaminase</fullName>
    </submittedName>
</protein>
<dbReference type="Gene3D" id="3.30.1780.10">
    <property type="entry name" value="ornithine cyclodeaminase, domain 1"/>
    <property type="match status" value="1"/>
</dbReference>
<dbReference type="RefSeq" id="WP_113946507.1">
    <property type="nucleotide sequence ID" value="NZ_JBHEEG010000020.1"/>
</dbReference>
<gene>
    <name evidence="2" type="ORF">DFR47_12113</name>
</gene>
<dbReference type="Gene3D" id="3.40.50.720">
    <property type="entry name" value="NAD(P)-binding Rossmann-like Domain"/>
    <property type="match status" value="1"/>
</dbReference>
<evidence type="ECO:0000313" key="3">
    <source>
        <dbReference type="Proteomes" id="UP000252893"/>
    </source>
</evidence>
<dbReference type="FunFam" id="3.40.50.720:FF:000311">
    <property type="entry name" value="Ornithine cyclodeaminase"/>
    <property type="match status" value="1"/>
</dbReference>
<evidence type="ECO:0000256" key="1">
    <source>
        <dbReference type="ARBA" id="ARBA00008903"/>
    </source>
</evidence>
<dbReference type="OrthoDB" id="9785971at2"/>
<dbReference type="AlphaFoldDB" id="A0A366DCI8"/>
<dbReference type="InterPro" id="IPR003462">
    <property type="entry name" value="ODC_Mu_crystall"/>
</dbReference>
<dbReference type="SUPFAM" id="SSF51735">
    <property type="entry name" value="NAD(P)-binding Rossmann-fold domains"/>
    <property type="match status" value="1"/>
</dbReference>
<dbReference type="Proteomes" id="UP000252893">
    <property type="component" value="Unassembled WGS sequence"/>
</dbReference>
<dbReference type="GO" id="GO:0019752">
    <property type="term" value="P:carboxylic acid metabolic process"/>
    <property type="evidence" value="ECO:0007669"/>
    <property type="project" value="UniProtKB-ARBA"/>
</dbReference>
<dbReference type="InterPro" id="IPR036291">
    <property type="entry name" value="NAD(P)-bd_dom_sf"/>
</dbReference>
<accession>A0A366DCI8</accession>
<dbReference type="EMBL" id="QNRH01000021">
    <property type="protein sequence ID" value="RBO87746.1"/>
    <property type="molecule type" value="Genomic_DNA"/>
</dbReference>
<evidence type="ECO:0000313" key="2">
    <source>
        <dbReference type="EMBL" id="RBO87746.1"/>
    </source>
</evidence>
<keyword evidence="3" id="KW-1185">Reference proteome</keyword>
<dbReference type="PANTHER" id="PTHR13812">
    <property type="entry name" value="KETIMINE REDUCTASE MU-CRYSTALLIN"/>
    <property type="match status" value="1"/>
</dbReference>
<comment type="similarity">
    <text evidence="1">Belongs to the ornithine cyclodeaminase/mu-crystallin family.</text>
</comment>
<name>A0A366DCI8_9HYPH</name>
<sequence>MKYFDGSTIQQLLQYDDLIEALGQCHLGSMPDSSHMLRSEPDNGNNQFVALVGWQKNEIIAVKLVGVFPDNLKLEPAQPSIQGVVVAFNAKTGTPDFAADGAEMTFRKTAGVSGLGCRLLAREDAETLLIVGAGGLALHVLQAHCAARPSIKQVLIWNRTFAKAEALAKLWSTQARTVRAVCDLPMATRNADIISCVTMSDKPLIEGQYLKAGAHLDLIGAYLPTMREADNDAMIKGRIFVDTRQNMEGAGDLCQPVEQGLMGWDAVRGDLFDLCTKRVNARHSDNEITIFKNVGGGHLDLFTAQFLARKTK</sequence>
<comment type="caution">
    <text evidence="2">The sequence shown here is derived from an EMBL/GenBank/DDBJ whole genome shotgun (WGS) entry which is preliminary data.</text>
</comment>
<dbReference type="PIRSF" id="PIRSF001439">
    <property type="entry name" value="CryM"/>
    <property type="match status" value="1"/>
</dbReference>
<dbReference type="PANTHER" id="PTHR13812:SF19">
    <property type="entry name" value="KETIMINE REDUCTASE MU-CRYSTALLIN"/>
    <property type="match status" value="1"/>
</dbReference>
<proteinExistence type="inferred from homology"/>
<dbReference type="Pfam" id="PF02423">
    <property type="entry name" value="OCD_Mu_crystall"/>
    <property type="match status" value="1"/>
</dbReference>
<reference evidence="2 3" key="1">
    <citation type="submission" date="2018-06" db="EMBL/GenBank/DDBJ databases">
        <title>Genomic Encyclopedia of Type Strains, Phase IV (KMG-IV): sequencing the most valuable type-strain genomes for metagenomic binning, comparative biology and taxonomic classification.</title>
        <authorList>
            <person name="Goeker M."/>
        </authorList>
    </citation>
    <scope>NUCLEOTIDE SEQUENCE [LARGE SCALE GENOMIC DNA]</scope>
    <source>
        <strain evidence="2 3">DSM 25619</strain>
    </source>
</reference>
<organism evidence="2 3">
    <name type="scientific">Pseudochrobactrum asaccharolyticum</name>
    <dbReference type="NCBI Taxonomy" id="354351"/>
    <lineage>
        <taxon>Bacteria</taxon>
        <taxon>Pseudomonadati</taxon>
        <taxon>Pseudomonadota</taxon>
        <taxon>Alphaproteobacteria</taxon>
        <taxon>Hyphomicrobiales</taxon>
        <taxon>Brucellaceae</taxon>
        <taxon>Pseudochrobactrum</taxon>
    </lineage>
</organism>
<dbReference type="InterPro" id="IPR023401">
    <property type="entry name" value="ODC_N"/>
</dbReference>